<reference evidence="2 4" key="1">
    <citation type="submission" date="2018-10" db="EMBL/GenBank/DDBJ databases">
        <title>Genotypes and phenotypes of Enterococci isolated from broiler chickens.</title>
        <authorList>
            <person name="Muhammad A.R."/>
            <person name="Diarra M.S."/>
        </authorList>
    </citation>
    <scope>NUCLEOTIDE SEQUENCE [LARGE SCALE GENOMIC DNA]</scope>
    <source>
        <strain evidence="2 4">LIT2 A36'</strain>
    </source>
</reference>
<dbReference type="AlphaFoldDB" id="A0A8B3RWS8"/>
<dbReference type="RefSeq" id="WP_010709792.1">
    <property type="nucleotide sequence ID" value="NZ_JAANZP010000007.1"/>
</dbReference>
<keyword evidence="1" id="KW-0812">Transmembrane</keyword>
<feature type="transmembrane region" description="Helical" evidence="1">
    <location>
        <begin position="38"/>
        <end position="62"/>
    </location>
</feature>
<dbReference type="EMBL" id="RKMZ01000002">
    <property type="protein sequence ID" value="ROX34230.1"/>
    <property type="molecule type" value="Genomic_DNA"/>
</dbReference>
<accession>A0A8B3RWS8</accession>
<gene>
    <name evidence="2" type="ORF">EGW16_06170</name>
    <name evidence="3" type="ORF">EU507_08060</name>
</gene>
<protein>
    <submittedName>
        <fullName evidence="3">DUF3267 domain-containing protein</fullName>
    </submittedName>
</protein>
<dbReference type="EMBL" id="SEWT01000004">
    <property type="protein sequence ID" value="RYU33168.1"/>
    <property type="molecule type" value="Genomic_DNA"/>
</dbReference>
<evidence type="ECO:0000256" key="1">
    <source>
        <dbReference type="SAM" id="Phobius"/>
    </source>
</evidence>
<keyword evidence="1" id="KW-1133">Transmembrane helix</keyword>
<sequence>MFQIYYMGKYKDESQLTKGQPYPYQATQFKESENINEIFLQGLLLGLPLFLIMVFIVIYRLFTMDYVQDWNFHWFAIIVSIFLMYPLIIVHEIIHALVFPINARKEIWNYLDQGTMFVYCEEKLSRLRFIAMCLAPVIVLGILPFLLWYFIAPILTLEFSVCWLLMSFSMTISAVGDFVNVFNTIRQVPKGAKIFNYGFHSFWIQED</sequence>
<dbReference type="InterPro" id="IPR021683">
    <property type="entry name" value="DUF3267"/>
</dbReference>
<evidence type="ECO:0000313" key="3">
    <source>
        <dbReference type="EMBL" id="RYU33168.1"/>
    </source>
</evidence>
<keyword evidence="1" id="KW-0472">Membrane</keyword>
<organism evidence="3 5">
    <name type="scientific">Enterococcus faecalis</name>
    <name type="common">Streptococcus faecalis</name>
    <dbReference type="NCBI Taxonomy" id="1351"/>
    <lineage>
        <taxon>Bacteria</taxon>
        <taxon>Bacillati</taxon>
        <taxon>Bacillota</taxon>
        <taxon>Bacilli</taxon>
        <taxon>Lactobacillales</taxon>
        <taxon>Enterococcaceae</taxon>
        <taxon>Enterococcus</taxon>
    </lineage>
</organism>
<feature type="transmembrane region" description="Helical" evidence="1">
    <location>
        <begin position="129"/>
        <end position="151"/>
    </location>
</feature>
<comment type="caution">
    <text evidence="3">The sequence shown here is derived from an EMBL/GenBank/DDBJ whole genome shotgun (WGS) entry which is preliminary data.</text>
</comment>
<proteinExistence type="predicted"/>
<evidence type="ECO:0000313" key="4">
    <source>
        <dbReference type="Proteomes" id="UP000281488"/>
    </source>
</evidence>
<name>A0A8B3RWS8_ENTFL</name>
<evidence type="ECO:0000313" key="2">
    <source>
        <dbReference type="EMBL" id="ROX34230.1"/>
    </source>
</evidence>
<evidence type="ECO:0000313" key="5">
    <source>
        <dbReference type="Proteomes" id="UP000292223"/>
    </source>
</evidence>
<feature type="transmembrane region" description="Helical" evidence="1">
    <location>
        <begin position="163"/>
        <end position="183"/>
    </location>
</feature>
<reference evidence="3 5" key="2">
    <citation type="submission" date="2019-02" db="EMBL/GenBank/DDBJ databases">
        <title>From farm to fork: dissemination of Tn554::fexA-optrA in linezolid-resistant Enterococcus faecalis clones from chicken feces and meat in Tunisia.</title>
        <authorList>
            <person name="Tedim A.P."/>
            <person name="Elghaieb H."/>
            <person name="Abbassi M.S."/>
            <person name="Novais C."/>
            <person name="Hassen A."/>
            <person name="Peixe L."/>
            <person name="Freitas A.R."/>
        </authorList>
    </citation>
    <scope>NUCLEOTIDE SEQUENCE [LARGE SCALE GENOMIC DNA]</scope>
    <source>
        <strain evidence="3 5">728T</strain>
    </source>
</reference>
<dbReference type="Proteomes" id="UP000292223">
    <property type="component" value="Unassembled WGS sequence"/>
</dbReference>
<dbReference type="Pfam" id="PF11667">
    <property type="entry name" value="DUF3267"/>
    <property type="match status" value="1"/>
</dbReference>
<feature type="transmembrane region" description="Helical" evidence="1">
    <location>
        <begin position="74"/>
        <end position="99"/>
    </location>
</feature>
<dbReference type="Proteomes" id="UP000281488">
    <property type="component" value="Unassembled WGS sequence"/>
</dbReference>